<evidence type="ECO:0000256" key="1">
    <source>
        <dbReference type="ARBA" id="ARBA00023002"/>
    </source>
</evidence>
<comment type="caution">
    <text evidence="5">The sequence shown here is derived from an EMBL/GenBank/DDBJ whole genome shotgun (WGS) entry which is preliminary data.</text>
</comment>
<dbReference type="InterPro" id="IPR029510">
    <property type="entry name" value="Ald_DH_CS_GLU"/>
</dbReference>
<dbReference type="InterPro" id="IPR016160">
    <property type="entry name" value="Ald_DH_CS_CYS"/>
</dbReference>
<dbReference type="Pfam" id="PF00171">
    <property type="entry name" value="Aldedh"/>
    <property type="match status" value="1"/>
</dbReference>
<dbReference type="Proteomes" id="UP000234744">
    <property type="component" value="Unassembled WGS sequence"/>
</dbReference>
<dbReference type="InterPro" id="IPR016163">
    <property type="entry name" value="Ald_DH_C"/>
</dbReference>
<accession>A0ABX4U3D7</accession>
<feature type="domain" description="Aldehyde dehydrogenase" evidence="4">
    <location>
        <begin position="20"/>
        <end position="467"/>
    </location>
</feature>
<gene>
    <name evidence="5" type="ORF">CXG47_15025</name>
</gene>
<dbReference type="EMBL" id="PJCJ01000008">
    <property type="protein sequence ID" value="PLV13589.1"/>
    <property type="molecule type" value="Genomic_DNA"/>
</dbReference>
<dbReference type="Gene3D" id="3.40.605.10">
    <property type="entry name" value="Aldehyde Dehydrogenase, Chain A, domain 1"/>
    <property type="match status" value="1"/>
</dbReference>
<reference evidence="5 6" key="1">
    <citation type="submission" date="2017-12" db="EMBL/GenBank/DDBJ databases">
        <title>Detection of the carbapenemase gene blaVIM-5 in members of the Pseudomonas putida group isolated from polluted Nigerian wetlands.</title>
        <authorList>
            <person name="Adelowo O."/>
            <person name="Vollmers J."/>
            <person name="Maeusezahl I."/>
            <person name="Kaster A.-K."/>
            <person name="Mueller J.A."/>
        </authorList>
    </citation>
    <scope>NUCLEOTIDE SEQUENCE [LARGE SCALE GENOMIC DNA]</scope>
    <source>
        <strain evidence="5 6">MR69</strain>
    </source>
</reference>
<dbReference type="CDD" id="cd07106">
    <property type="entry name" value="ALDH_AldA-AAD23400"/>
    <property type="match status" value="1"/>
</dbReference>
<evidence type="ECO:0000313" key="6">
    <source>
        <dbReference type="Proteomes" id="UP000234744"/>
    </source>
</evidence>
<organism evidence="5 6">
    <name type="scientific">Pseudomonas plecoglossicida</name>
    <dbReference type="NCBI Taxonomy" id="70775"/>
    <lineage>
        <taxon>Bacteria</taxon>
        <taxon>Pseudomonadati</taxon>
        <taxon>Pseudomonadota</taxon>
        <taxon>Gammaproteobacteria</taxon>
        <taxon>Pseudomonadales</taxon>
        <taxon>Pseudomonadaceae</taxon>
        <taxon>Pseudomonas</taxon>
    </lineage>
</organism>
<dbReference type="RefSeq" id="WP_073660153.1">
    <property type="nucleotide sequence ID" value="NZ_PJCJ01000008.1"/>
</dbReference>
<dbReference type="PROSITE" id="PS00687">
    <property type="entry name" value="ALDEHYDE_DEHYDR_GLU"/>
    <property type="match status" value="1"/>
</dbReference>
<keyword evidence="6" id="KW-1185">Reference proteome</keyword>
<dbReference type="SUPFAM" id="SSF53720">
    <property type="entry name" value="ALDH-like"/>
    <property type="match status" value="1"/>
</dbReference>
<name>A0ABX4U3D7_PSEDL</name>
<evidence type="ECO:0000259" key="4">
    <source>
        <dbReference type="Pfam" id="PF00171"/>
    </source>
</evidence>
<evidence type="ECO:0000313" key="5">
    <source>
        <dbReference type="EMBL" id="PLV13589.1"/>
    </source>
</evidence>
<evidence type="ECO:0000256" key="2">
    <source>
        <dbReference type="PROSITE-ProRule" id="PRU10007"/>
    </source>
</evidence>
<proteinExistence type="inferred from homology"/>
<evidence type="ECO:0000256" key="3">
    <source>
        <dbReference type="RuleBase" id="RU003345"/>
    </source>
</evidence>
<dbReference type="InterPro" id="IPR015590">
    <property type="entry name" value="Aldehyde_DH_dom"/>
</dbReference>
<dbReference type="InterPro" id="IPR016161">
    <property type="entry name" value="Ald_DH/histidinol_DH"/>
</dbReference>
<protein>
    <submittedName>
        <fullName evidence="5">Aldehyde dehydrogenase</fullName>
    </submittedName>
</protein>
<dbReference type="InterPro" id="IPR016162">
    <property type="entry name" value="Ald_DH_N"/>
</dbReference>
<comment type="similarity">
    <text evidence="3">Belongs to the aldehyde dehydrogenase family.</text>
</comment>
<dbReference type="Gene3D" id="3.40.309.10">
    <property type="entry name" value="Aldehyde Dehydrogenase, Chain A, domain 2"/>
    <property type="match status" value="1"/>
</dbReference>
<dbReference type="PANTHER" id="PTHR11699">
    <property type="entry name" value="ALDEHYDE DEHYDROGENASE-RELATED"/>
    <property type="match status" value="1"/>
</dbReference>
<sequence>MQSPSAFSLTIGGHGVATSDYLPVLNPATRQPIGQCPVASEEHVEQAVAAAGDAFAVWRQVPYGKRCEQLQALAGILEANLDELAQLLTREQGKPLADARGELAGAIAFCQCAGSLPLPEVVHEQSATRLSKTVREPLGVVVAIVPWNYPVSIAFVKLTAALAAGNTLILKPAPTTPLTTLRIGELIRDALPAGVINVLAGNDDLGPWLTEHADVAKISFTGSSVTGRHVARSAAADLKRLTLELGGNDAAVVMADSLSDAVVERVFWSAFTNAGQICMATKRLYIHESIYEAFRDKLVAYAQNVVIGDGSQPGVTMGPLQNAKQFAKVMSLIDAVRQRGGRLIECGQMRGGDGYFLPITFVDLPDESAPEVVEEAFGPLLPLLKFSDVDEVIERVNASPYGLAGSVWSRDREVGARVAAAIDSGSVWVNDWLAITPSTPFGGMKASGYGAESGLEGLLEFTTQKTVIIQQQ</sequence>
<dbReference type="InterPro" id="IPR044086">
    <property type="entry name" value="LUC3-like"/>
</dbReference>
<feature type="active site" evidence="2">
    <location>
        <position position="244"/>
    </location>
</feature>
<dbReference type="PROSITE" id="PS00070">
    <property type="entry name" value="ALDEHYDE_DEHYDR_CYS"/>
    <property type="match status" value="1"/>
</dbReference>
<keyword evidence="1 3" id="KW-0560">Oxidoreductase</keyword>